<accession>A0A171AE27</accession>
<reference evidence="1" key="1">
    <citation type="submission" date="2016-04" db="EMBL/GenBank/DDBJ databases">
        <authorList>
            <person name="Calderon-Fernandez G.M.Sr."/>
        </authorList>
    </citation>
    <scope>NUCLEOTIDE SEQUENCE</scope>
    <source>
        <strain evidence="1">Int1</strain>
        <tissue evidence="1">Integument</tissue>
    </source>
</reference>
<evidence type="ECO:0000313" key="1">
    <source>
        <dbReference type="EMBL" id="JAS01967.1"/>
    </source>
</evidence>
<protein>
    <submittedName>
        <fullName evidence="1">Dynein heavy chain axonemal</fullName>
    </submittedName>
</protein>
<dbReference type="EMBL" id="GEMB01001181">
    <property type="protein sequence ID" value="JAS01967.1"/>
    <property type="molecule type" value="Transcribed_RNA"/>
</dbReference>
<sequence>TVMRGLSERAKEVADTTEEHLKMGTFMAHGFPNLIRSIYNRMMKITQKYFTIQYGVTVNNLLAIKDMLLQYNELDLTVENYKSIYEMSKKEREDTLLHKTDQLNRDLEEFVAQYLDNFNELDDDNKIDEYKHFALRYVRMLEDFDERVRWINKEETDSVSLFPHIRNWMKLSQLWT</sequence>
<feature type="non-terminal residue" evidence="1">
    <location>
        <position position="176"/>
    </location>
</feature>
<dbReference type="AlphaFoldDB" id="A0A171AE27"/>
<feature type="non-terminal residue" evidence="1">
    <location>
        <position position="1"/>
    </location>
</feature>
<name>A0A171AE27_TRIIF</name>
<reference evidence="1" key="2">
    <citation type="journal article" date="2017" name="J. Med. Entomol.">
        <title>Transcriptome Analysis of the Triatoma infestans (Hemiptera: Reduviidae) Integument.</title>
        <authorList>
            <person name="Calderon-Fernandez G.M."/>
            <person name="Moriconi D.E."/>
            <person name="Dulbecco A.B."/>
            <person name="Juarez M.P."/>
        </authorList>
    </citation>
    <scope>NUCLEOTIDE SEQUENCE</scope>
    <source>
        <strain evidence="1">Int1</strain>
        <tissue evidence="1">Integument</tissue>
    </source>
</reference>
<proteinExistence type="predicted"/>
<organism evidence="1">
    <name type="scientific">Triatoma infestans</name>
    <name type="common">Assassin bug</name>
    <dbReference type="NCBI Taxonomy" id="30076"/>
    <lineage>
        <taxon>Eukaryota</taxon>
        <taxon>Metazoa</taxon>
        <taxon>Ecdysozoa</taxon>
        <taxon>Arthropoda</taxon>
        <taxon>Hexapoda</taxon>
        <taxon>Insecta</taxon>
        <taxon>Pterygota</taxon>
        <taxon>Neoptera</taxon>
        <taxon>Paraneoptera</taxon>
        <taxon>Hemiptera</taxon>
        <taxon>Heteroptera</taxon>
        <taxon>Panheteroptera</taxon>
        <taxon>Cimicomorpha</taxon>
        <taxon>Reduviidae</taxon>
        <taxon>Triatominae</taxon>
        <taxon>Triatoma</taxon>
    </lineage>
</organism>